<dbReference type="Proteomes" id="UP001500185">
    <property type="component" value="Unassembled WGS sequence"/>
</dbReference>
<proteinExistence type="predicted"/>
<accession>A0ABN1K434</accession>
<organism evidence="2 3">
    <name type="scientific">Psychroflexus lacisalsi</name>
    <dbReference type="NCBI Taxonomy" id="503928"/>
    <lineage>
        <taxon>Bacteria</taxon>
        <taxon>Pseudomonadati</taxon>
        <taxon>Bacteroidota</taxon>
        <taxon>Flavobacteriia</taxon>
        <taxon>Flavobacteriales</taxon>
        <taxon>Flavobacteriaceae</taxon>
        <taxon>Psychroflexus</taxon>
    </lineage>
</organism>
<feature type="domain" description="Lipid/polyisoprenoid-binding YceI-like" evidence="1">
    <location>
        <begin position="74"/>
        <end position="185"/>
    </location>
</feature>
<evidence type="ECO:0000313" key="3">
    <source>
        <dbReference type="Proteomes" id="UP001500185"/>
    </source>
</evidence>
<evidence type="ECO:0000313" key="2">
    <source>
        <dbReference type="EMBL" id="GAA0754166.1"/>
    </source>
</evidence>
<gene>
    <name evidence="2" type="ORF">GCM10009433_07440</name>
</gene>
<reference evidence="2 3" key="1">
    <citation type="journal article" date="2019" name="Int. J. Syst. Evol. Microbiol.">
        <title>The Global Catalogue of Microorganisms (GCM) 10K type strain sequencing project: providing services to taxonomists for standard genome sequencing and annotation.</title>
        <authorList>
            <consortium name="The Broad Institute Genomics Platform"/>
            <consortium name="The Broad Institute Genome Sequencing Center for Infectious Disease"/>
            <person name="Wu L."/>
            <person name="Ma J."/>
        </authorList>
    </citation>
    <scope>NUCLEOTIDE SEQUENCE [LARGE SCALE GENOMIC DNA]</scope>
    <source>
        <strain evidence="2 3">JCM 16231</strain>
    </source>
</reference>
<evidence type="ECO:0000259" key="1">
    <source>
        <dbReference type="Pfam" id="PF04264"/>
    </source>
</evidence>
<dbReference type="SUPFAM" id="SSF101874">
    <property type="entry name" value="YceI-like"/>
    <property type="match status" value="1"/>
</dbReference>
<dbReference type="InterPro" id="IPR007372">
    <property type="entry name" value="Lipid/polyisoprenoid-bd_YceI"/>
</dbReference>
<dbReference type="InterPro" id="IPR036761">
    <property type="entry name" value="TTHA0802/YceI-like_sf"/>
</dbReference>
<dbReference type="EMBL" id="BAAAGG010000005">
    <property type="protein sequence ID" value="GAA0754166.1"/>
    <property type="molecule type" value="Genomic_DNA"/>
</dbReference>
<name>A0ABN1K434_9FLAO</name>
<comment type="caution">
    <text evidence="2">The sequence shown here is derived from an EMBL/GenBank/DDBJ whole genome shotgun (WGS) entry which is preliminary data.</text>
</comment>
<dbReference type="RefSeq" id="WP_224453293.1">
    <property type="nucleotide sequence ID" value="NZ_BAAAGG010000005.1"/>
</dbReference>
<sequence length="192" mass="21730">MKLISIIVLSLFSMLLNRDVENKVEVKILEGSHLYINGTSNVNEFTCDYLKPIQPKTFTLSYENIENGWLIEDAQLQLESGSFDCGGRRINKDFDELVKSNKFPVIQIEVYEIMPKRANFQAKIVMTIAGVKKSLPVLISLQEGKEINYNATLNLNIEDFNLDAPTKAMGLIKVHEEISIHVNLRLGLSIES</sequence>
<dbReference type="Gene3D" id="2.40.128.110">
    <property type="entry name" value="Lipid/polyisoprenoid-binding, YceI-like"/>
    <property type="match status" value="1"/>
</dbReference>
<dbReference type="Pfam" id="PF04264">
    <property type="entry name" value="YceI"/>
    <property type="match status" value="1"/>
</dbReference>
<keyword evidence="3" id="KW-1185">Reference proteome</keyword>
<protein>
    <recommendedName>
        <fullName evidence="1">Lipid/polyisoprenoid-binding YceI-like domain-containing protein</fullName>
    </recommendedName>
</protein>